<protein>
    <submittedName>
        <fullName evidence="2">Uncharacterized protein</fullName>
    </submittedName>
</protein>
<gene>
    <name evidence="2" type="ORF">AbraCBS73388_010748</name>
</gene>
<dbReference type="SUPFAM" id="SSF51735">
    <property type="entry name" value="NAD(P)-binding Rossmann-fold domains"/>
    <property type="match status" value="1"/>
</dbReference>
<name>A0A9W5Z4F6_9EURO</name>
<dbReference type="AlphaFoldDB" id="A0A9W5Z4F6"/>
<dbReference type="InterPro" id="IPR036291">
    <property type="entry name" value="NAD(P)-bd_dom_sf"/>
</dbReference>
<dbReference type="Gene3D" id="3.40.50.720">
    <property type="entry name" value="NAD(P)-binding Rossmann-like Domain"/>
    <property type="match status" value="1"/>
</dbReference>
<dbReference type="Proteomes" id="UP001143548">
    <property type="component" value="Unassembled WGS sequence"/>
</dbReference>
<accession>A0A9W5Z4F6</accession>
<evidence type="ECO:0000313" key="2">
    <source>
        <dbReference type="EMBL" id="GKZ28104.1"/>
    </source>
</evidence>
<proteinExistence type="predicted"/>
<organism evidence="2 3">
    <name type="scientific">Aspergillus brasiliensis</name>
    <dbReference type="NCBI Taxonomy" id="319629"/>
    <lineage>
        <taxon>Eukaryota</taxon>
        <taxon>Fungi</taxon>
        <taxon>Dikarya</taxon>
        <taxon>Ascomycota</taxon>
        <taxon>Pezizomycotina</taxon>
        <taxon>Eurotiomycetes</taxon>
        <taxon>Eurotiomycetidae</taxon>
        <taxon>Eurotiales</taxon>
        <taxon>Aspergillaceae</taxon>
        <taxon>Aspergillus</taxon>
        <taxon>Aspergillus subgen. Circumdati</taxon>
    </lineage>
</organism>
<evidence type="ECO:0000256" key="1">
    <source>
        <dbReference type="SAM" id="MobiDB-lite"/>
    </source>
</evidence>
<evidence type="ECO:0000313" key="3">
    <source>
        <dbReference type="Proteomes" id="UP001143548"/>
    </source>
</evidence>
<reference evidence="2" key="1">
    <citation type="submission" date="2022-07" db="EMBL/GenBank/DDBJ databases">
        <title>Taxonomy of Aspergillus series Nigri: significant species reduction supported by multi-species coalescent approaches.</title>
        <authorList>
            <person name="Bian C."/>
            <person name="Kusuya Y."/>
            <person name="Sklenar F."/>
            <person name="D'hooge E."/>
            <person name="Yaguchi T."/>
            <person name="Takahashi H."/>
            <person name="Hubka V."/>
        </authorList>
    </citation>
    <scope>NUCLEOTIDE SEQUENCE</scope>
    <source>
        <strain evidence="2">CBS 733.88</strain>
    </source>
</reference>
<sequence>MPIHLLKPQYFVDVRDTARLHVAALLDRSVASQRIFAFAHASNWNEIIPILRRFRPNNSQIPDPPEEEGRDLSDIRPREKAAQLLKRFFGQPDWITLEESLRSSIDGF</sequence>
<comment type="caution">
    <text evidence="2">The sequence shown here is derived from an EMBL/GenBank/DDBJ whole genome shotgun (WGS) entry which is preliminary data.</text>
</comment>
<feature type="region of interest" description="Disordered" evidence="1">
    <location>
        <begin position="56"/>
        <end position="75"/>
    </location>
</feature>
<dbReference type="EMBL" id="BROQ01000798">
    <property type="protein sequence ID" value="GKZ28104.1"/>
    <property type="molecule type" value="Genomic_DNA"/>
</dbReference>